<protein>
    <submittedName>
        <fullName evidence="3">Uncharacterized protein</fullName>
    </submittedName>
</protein>
<evidence type="ECO:0000313" key="3">
    <source>
        <dbReference type="EMBL" id="OGD39615.1"/>
    </source>
</evidence>
<keyword evidence="2" id="KW-0472">Membrane</keyword>
<feature type="transmembrane region" description="Helical" evidence="2">
    <location>
        <begin position="36"/>
        <end position="58"/>
    </location>
</feature>
<organism evidence="3 4">
    <name type="scientific">Candidatus Azambacteria bacterium RIFCSPLOWO2_02_FULL_44_14</name>
    <dbReference type="NCBI Taxonomy" id="1797306"/>
    <lineage>
        <taxon>Bacteria</taxon>
        <taxon>Candidatus Azamiibacteriota</taxon>
    </lineage>
</organism>
<reference evidence="3 4" key="1">
    <citation type="journal article" date="2016" name="Nat. Commun.">
        <title>Thousands of microbial genomes shed light on interconnected biogeochemical processes in an aquifer system.</title>
        <authorList>
            <person name="Anantharaman K."/>
            <person name="Brown C.T."/>
            <person name="Hug L.A."/>
            <person name="Sharon I."/>
            <person name="Castelle C.J."/>
            <person name="Probst A.J."/>
            <person name="Thomas B.C."/>
            <person name="Singh A."/>
            <person name="Wilkins M.J."/>
            <person name="Karaoz U."/>
            <person name="Brodie E.L."/>
            <person name="Williams K.H."/>
            <person name="Hubbard S.S."/>
            <person name="Banfield J.F."/>
        </authorList>
    </citation>
    <scope>NUCLEOTIDE SEQUENCE [LARGE SCALE GENOMIC DNA]</scope>
</reference>
<keyword evidence="1" id="KW-0175">Coiled coil</keyword>
<feature type="coiled-coil region" evidence="1">
    <location>
        <begin position="63"/>
        <end position="90"/>
    </location>
</feature>
<keyword evidence="2" id="KW-0812">Transmembrane</keyword>
<dbReference type="Proteomes" id="UP000177197">
    <property type="component" value="Unassembled WGS sequence"/>
</dbReference>
<name>A0A1F5C9S8_9BACT</name>
<sequence length="122" mass="13926">MSQTLLVYKEEKKLVPKVMSFYISKLQHFRIEVLNFSLLLTIILLVILHLALANSIAITDYGAKSARKNADNLQVEIRNLNLELTKTRGMSFLKEMSSTLNLVTNDFIQYIQSLPDIVALNQ</sequence>
<gene>
    <name evidence="3" type="ORF">A3I30_03900</name>
</gene>
<evidence type="ECO:0000256" key="1">
    <source>
        <dbReference type="SAM" id="Coils"/>
    </source>
</evidence>
<keyword evidence="2" id="KW-1133">Transmembrane helix</keyword>
<dbReference type="AlphaFoldDB" id="A0A1F5C9S8"/>
<evidence type="ECO:0000256" key="2">
    <source>
        <dbReference type="SAM" id="Phobius"/>
    </source>
</evidence>
<accession>A0A1F5C9S8</accession>
<proteinExistence type="predicted"/>
<comment type="caution">
    <text evidence="3">The sequence shown here is derived from an EMBL/GenBank/DDBJ whole genome shotgun (WGS) entry which is preliminary data.</text>
</comment>
<evidence type="ECO:0000313" key="4">
    <source>
        <dbReference type="Proteomes" id="UP000177197"/>
    </source>
</evidence>
<dbReference type="EMBL" id="MEYV01000022">
    <property type="protein sequence ID" value="OGD39615.1"/>
    <property type="molecule type" value="Genomic_DNA"/>
</dbReference>